<name>A0ABS1PSS3_9ACTN</name>
<proteinExistence type="predicted"/>
<evidence type="ECO:0000313" key="1">
    <source>
        <dbReference type="EMBL" id="MBL1115486.1"/>
    </source>
</evidence>
<dbReference type="Proteomes" id="UP000621510">
    <property type="component" value="Unassembled WGS sequence"/>
</dbReference>
<gene>
    <name evidence="1" type="ORF">JK364_24250</name>
</gene>
<organism evidence="1 2">
    <name type="scientific">Streptomyces endocoffeicus</name>
    <dbReference type="NCBI Taxonomy" id="2898945"/>
    <lineage>
        <taxon>Bacteria</taxon>
        <taxon>Bacillati</taxon>
        <taxon>Actinomycetota</taxon>
        <taxon>Actinomycetes</taxon>
        <taxon>Kitasatosporales</taxon>
        <taxon>Streptomycetaceae</taxon>
        <taxon>Streptomyces</taxon>
    </lineage>
</organism>
<keyword evidence="2" id="KW-1185">Reference proteome</keyword>
<dbReference type="RefSeq" id="WP_201853273.1">
    <property type="nucleotide sequence ID" value="NZ_JAERRG010000009.1"/>
</dbReference>
<dbReference type="EMBL" id="JAERRG010000009">
    <property type="protein sequence ID" value="MBL1115486.1"/>
    <property type="molecule type" value="Genomic_DNA"/>
</dbReference>
<reference evidence="1 2" key="1">
    <citation type="submission" date="2021-01" db="EMBL/GenBank/DDBJ databases">
        <title>WGS of actinomycetes isolated from Thailand.</title>
        <authorList>
            <person name="Thawai C."/>
        </authorList>
    </citation>
    <scope>NUCLEOTIDE SEQUENCE [LARGE SCALE GENOMIC DNA]</scope>
    <source>
        <strain evidence="1 2">CA3R110</strain>
    </source>
</reference>
<accession>A0ABS1PSS3</accession>
<sequence>MSPIELRTLIHTALNKKAGTQYSDILTVEPIPPVPGEPVCLRVQAPDPIGAIRTHLIEISEES</sequence>
<evidence type="ECO:0000313" key="2">
    <source>
        <dbReference type="Proteomes" id="UP000621510"/>
    </source>
</evidence>
<protein>
    <submittedName>
        <fullName evidence="1">Uncharacterized protein</fullName>
    </submittedName>
</protein>
<comment type="caution">
    <text evidence="1">The sequence shown here is derived from an EMBL/GenBank/DDBJ whole genome shotgun (WGS) entry which is preliminary data.</text>
</comment>